<dbReference type="EMBL" id="MTYH01000058">
    <property type="protein sequence ID" value="PNP41387.1"/>
    <property type="molecule type" value="Genomic_DNA"/>
</dbReference>
<evidence type="ECO:0000256" key="2">
    <source>
        <dbReference type="SAM" id="MobiDB-lite"/>
    </source>
</evidence>
<feature type="region of interest" description="Disordered" evidence="2">
    <location>
        <begin position="1"/>
        <end position="27"/>
    </location>
</feature>
<keyword evidence="1" id="KW-0175">Coiled coil</keyword>
<evidence type="ECO:0000313" key="3">
    <source>
        <dbReference type="EMBL" id="PNP41387.1"/>
    </source>
</evidence>
<reference evidence="4" key="3">
    <citation type="submission" date="2017-08" db="EMBL/GenBank/DDBJ databases">
        <title>Trichoderma gamsii strain T6085, whole genome shotgun sequencing project.</title>
        <authorList>
            <person name="Baroncelli R."/>
        </authorList>
    </citation>
    <scope>NUCLEOTIDE SEQUENCE</scope>
    <source>
        <strain evidence="4">T6085</strain>
    </source>
</reference>
<dbReference type="EMBL" id="JPDN02000082">
    <property type="protein sequence ID" value="PON20139.1"/>
    <property type="molecule type" value="Genomic_DNA"/>
</dbReference>
<dbReference type="AlphaFoldDB" id="A0A0W7V8T6"/>
<keyword evidence="5" id="KW-1185">Reference proteome</keyword>
<dbReference type="GeneID" id="29990951"/>
<dbReference type="Proteomes" id="UP000054821">
    <property type="component" value="Unassembled WGS sequence"/>
</dbReference>
<protein>
    <submittedName>
        <fullName evidence="4">Uncharacterized protein</fullName>
    </submittedName>
</protein>
<gene>
    <name evidence="4" type="ORF">TGAM01_v210997</name>
    <name evidence="3" type="ORF">TGAMA5MH_06712</name>
</gene>
<dbReference type="OrthoDB" id="10547014at2759"/>
<proteinExistence type="predicted"/>
<dbReference type="Proteomes" id="UP000236546">
    <property type="component" value="Unassembled WGS sequence"/>
</dbReference>
<accession>A0A0W7V8T6</accession>
<dbReference type="RefSeq" id="XP_018655923.1">
    <property type="nucleotide sequence ID" value="XM_018810868.1"/>
</dbReference>
<feature type="coiled-coil region" evidence="1">
    <location>
        <begin position="141"/>
        <end position="168"/>
    </location>
</feature>
<comment type="caution">
    <text evidence="4">The sequence shown here is derived from an EMBL/GenBank/DDBJ whole genome shotgun (WGS) entry which is preliminary data.</text>
</comment>
<reference evidence="3 6" key="2">
    <citation type="submission" date="2017-02" db="EMBL/GenBank/DDBJ databases">
        <title>Genomes of Trichoderma spp. with biocontrol activity.</title>
        <authorList>
            <person name="Gardiner D."/>
            <person name="Kazan K."/>
            <person name="Vos C."/>
            <person name="Harvey P."/>
        </authorList>
    </citation>
    <scope>NUCLEOTIDE SEQUENCE [LARGE SCALE GENOMIC DNA]</scope>
    <source>
        <strain evidence="3 6">A5MH</strain>
    </source>
</reference>
<sequence length="194" mass="21817">MAELKNGKRSLEADAADKEDFEGGHIPKKSLLDADRTVAMLETSDAHKSSAKIAIQSVRIEVDPVPTKPMTSLLTKKGQEMYQLKDLKSELEAMKSKLNIMRSKFVSVEIRMDILGSKVNIMKSKVDEAVNTKNDKSAEDILDLRIGIQDLEKEVDQIQAEYTQTKLDNERTIADLNKLLERVVTVLRDVISLF</sequence>
<evidence type="ECO:0000313" key="5">
    <source>
        <dbReference type="Proteomes" id="UP000054821"/>
    </source>
</evidence>
<evidence type="ECO:0000256" key="1">
    <source>
        <dbReference type="SAM" id="Coils"/>
    </source>
</evidence>
<evidence type="ECO:0000313" key="6">
    <source>
        <dbReference type="Proteomes" id="UP000236546"/>
    </source>
</evidence>
<organism evidence="4 5">
    <name type="scientific">Trichoderma gamsii</name>
    <dbReference type="NCBI Taxonomy" id="398673"/>
    <lineage>
        <taxon>Eukaryota</taxon>
        <taxon>Fungi</taxon>
        <taxon>Dikarya</taxon>
        <taxon>Ascomycota</taxon>
        <taxon>Pezizomycotina</taxon>
        <taxon>Sordariomycetes</taxon>
        <taxon>Hypocreomycetidae</taxon>
        <taxon>Hypocreales</taxon>
        <taxon>Hypocreaceae</taxon>
        <taxon>Trichoderma</taxon>
    </lineage>
</organism>
<name>A0A0W7V8T6_9HYPO</name>
<evidence type="ECO:0000313" key="4">
    <source>
        <dbReference type="EMBL" id="PON20139.1"/>
    </source>
</evidence>
<reference evidence="4 5" key="1">
    <citation type="journal article" date="2016" name="Genome Announc.">
        <title>Draft Whole-Genome Sequence of Trichoderma gamsii T6085, a Promising Biocontrol Agent of Fusarium Head Blight on Wheat.</title>
        <authorList>
            <person name="Baroncelli R."/>
            <person name="Zapparata A."/>
            <person name="Piaggeschi G."/>
            <person name="Sarrocco S."/>
            <person name="Vannacci G."/>
        </authorList>
    </citation>
    <scope>NUCLEOTIDE SEQUENCE [LARGE SCALE GENOMIC DNA]</scope>
    <source>
        <strain evidence="4 5">T6085</strain>
    </source>
</reference>